<comment type="caution">
    <text evidence="2">The sequence shown here is derived from an EMBL/GenBank/DDBJ whole genome shotgun (WGS) entry which is preliminary data.</text>
</comment>
<evidence type="ECO:0000313" key="2">
    <source>
        <dbReference type="EMBL" id="GAA3695751.1"/>
    </source>
</evidence>
<dbReference type="Proteomes" id="UP001500051">
    <property type="component" value="Unassembled WGS sequence"/>
</dbReference>
<keyword evidence="1" id="KW-1133">Transmembrane helix</keyword>
<feature type="transmembrane region" description="Helical" evidence="1">
    <location>
        <begin position="21"/>
        <end position="43"/>
    </location>
</feature>
<feature type="transmembrane region" description="Helical" evidence="1">
    <location>
        <begin position="49"/>
        <end position="70"/>
    </location>
</feature>
<reference evidence="3" key="1">
    <citation type="journal article" date="2019" name="Int. J. Syst. Evol. Microbiol.">
        <title>The Global Catalogue of Microorganisms (GCM) 10K type strain sequencing project: providing services to taxonomists for standard genome sequencing and annotation.</title>
        <authorList>
            <consortium name="The Broad Institute Genomics Platform"/>
            <consortium name="The Broad Institute Genome Sequencing Center for Infectious Disease"/>
            <person name="Wu L."/>
            <person name="Ma J."/>
        </authorList>
    </citation>
    <scope>NUCLEOTIDE SEQUENCE [LARGE SCALE GENOMIC DNA]</scope>
    <source>
        <strain evidence="3">JCM 16548</strain>
    </source>
</reference>
<proteinExistence type="predicted"/>
<gene>
    <name evidence="2" type="ORF">GCM10022204_09490</name>
</gene>
<dbReference type="EMBL" id="BAAAYX010000002">
    <property type="protein sequence ID" value="GAA3695751.1"/>
    <property type="molecule type" value="Genomic_DNA"/>
</dbReference>
<protein>
    <submittedName>
        <fullName evidence="2">Uncharacterized protein</fullName>
    </submittedName>
</protein>
<keyword evidence="1" id="KW-0812">Transmembrane</keyword>
<evidence type="ECO:0000313" key="3">
    <source>
        <dbReference type="Proteomes" id="UP001500051"/>
    </source>
</evidence>
<evidence type="ECO:0000256" key="1">
    <source>
        <dbReference type="SAM" id="Phobius"/>
    </source>
</evidence>
<accession>A0ABP7CSP2</accession>
<keyword evidence="3" id="KW-1185">Reference proteome</keyword>
<name>A0ABP7CSP2_9ACTN</name>
<sequence length="75" mass="7768">MHDSAISGALATIRTRLQDPAVLVVIAVVFLVSAVGQAILRAWVGDNSAVITAVLSILGSVFLAAAIIVASRRDR</sequence>
<organism evidence="2 3">
    <name type="scientific">Microlunatus aurantiacus</name>
    <dbReference type="NCBI Taxonomy" id="446786"/>
    <lineage>
        <taxon>Bacteria</taxon>
        <taxon>Bacillati</taxon>
        <taxon>Actinomycetota</taxon>
        <taxon>Actinomycetes</taxon>
        <taxon>Propionibacteriales</taxon>
        <taxon>Propionibacteriaceae</taxon>
        <taxon>Microlunatus</taxon>
    </lineage>
</organism>
<dbReference type="RefSeq" id="WP_344811115.1">
    <property type="nucleotide sequence ID" value="NZ_BAAAYX010000002.1"/>
</dbReference>
<keyword evidence="1" id="KW-0472">Membrane</keyword>